<feature type="transmembrane region" description="Helical" evidence="9">
    <location>
        <begin position="687"/>
        <end position="708"/>
    </location>
</feature>
<gene>
    <name evidence="12" type="ORF">CVLEPA_LOCUS5130</name>
</gene>
<keyword evidence="7 8" id="KW-1015">Disulfide bond</keyword>
<dbReference type="Pfam" id="PF00057">
    <property type="entry name" value="Ldl_recept_a"/>
    <property type="match status" value="2"/>
</dbReference>
<feature type="domain" description="G-protein coupled receptors family 1 profile" evidence="11">
    <location>
        <begin position="616"/>
        <end position="959"/>
    </location>
</feature>
<dbReference type="Proteomes" id="UP001642483">
    <property type="component" value="Unassembled WGS sequence"/>
</dbReference>
<evidence type="ECO:0000259" key="11">
    <source>
        <dbReference type="PROSITE" id="PS50262"/>
    </source>
</evidence>
<accession>A0ABP0F752</accession>
<sequence>MHRQNIMERLLYISLLLILSLRLFDAQPQTSVNHNIFQCEDGSFIPVVSFCDGIKDCDDGSDEINTIFSCPRCKTDEIGCHLSLRKRTCTIRKSYLCNGVVKCHNATPCDVNCPSHYRCENNNCVERTTLCNGNEWDGCQEDDNWSSGAGFKCVRQGSVCRLPQQLLQDEVQDCDQRDDLCFTFFSNTDEIRFNRSRCYKCLDGSMIIPRHKVCDGVIDCSDLSDECLCEEEVIPDICRHVKTRIPQTNQNKITAASDDEENPCKLGEIYCGNGTCINRTSVCDTVADCSDNRDERYSYCGDTLKCKDGLPQDAGAKCRCDTSGYSVAGTLCDGVGDCPPPGSSSRFITYWGDPPGAPDDECSATCPSGQGFTCGSRISAGKSAVAPSVIICSKTVELFPFISLPPQLIPLQPNSSANFTPITLPSPRSTTTFLPPTPFSFIETIELDGDASCNGTIECEEHHEDETGCPYRFYCDAGNRVNIPSSSVCDGTVDCKEGEDEFGQDCPGRFYCPSLNNSLVSIQNDSTCDFIINCDDSSDELNCTKDGRFYCENGVPLFVNKRQIFDGRGDCSDMSDECPTDEKVKNTESFSSRYELIASPVLRVLVWIMGLTSIIGNAAVIIFEGCNFRKKDSVLSRANHLLVLNLAVADFLMGLYLILLGIAGEIYSGVYCINKWDWLSSTPCATMGILVVLSSETSVITLGLMTTLRLYAVLKPFSTSTKPTQGQVLIGISFAWIFSILLAFIPLAPNLDYLYTDVAWVKDNPYFQNATVKFSSAQRWAEKLFTFDPNYSELPDQATDDVRRATSWGKLQTFVQKQNSKQTLEISRYYGYYSADSVCIPRLFVSRNDNSFGFSLSITIFNFLAFTYVACAYSLVVWVSRKKLMKTENSGRRKATSKDKSKQLQNKVLRLVITDFFCWVPISIMAFINFSGIPVSNVAYAVSAIVLLPINSALNPILYSNFIDNIIDKTRSRLQTSSQDTSNADVVVARSSRETRI</sequence>
<dbReference type="PANTHER" id="PTHR24372">
    <property type="entry name" value="GLYCOPROTEIN HORMONE RECEPTOR"/>
    <property type="match status" value="1"/>
</dbReference>
<proteinExistence type="predicted"/>
<dbReference type="InterPro" id="IPR017452">
    <property type="entry name" value="GPCR_Rhodpsn_7TM"/>
</dbReference>
<evidence type="ECO:0000256" key="1">
    <source>
        <dbReference type="ARBA" id="ARBA00004370"/>
    </source>
</evidence>
<feature type="transmembrane region" description="Helical" evidence="9">
    <location>
        <begin position="852"/>
        <end position="879"/>
    </location>
</feature>
<feature type="transmembrane region" description="Helical" evidence="9">
    <location>
        <begin position="604"/>
        <end position="623"/>
    </location>
</feature>
<dbReference type="PROSITE" id="PS50262">
    <property type="entry name" value="G_PROTEIN_RECEP_F1_2"/>
    <property type="match status" value="1"/>
</dbReference>
<feature type="disulfide bond" evidence="8">
    <location>
        <begin position="271"/>
        <end position="289"/>
    </location>
</feature>
<evidence type="ECO:0000256" key="7">
    <source>
        <dbReference type="ARBA" id="ARBA00023157"/>
    </source>
</evidence>
<protein>
    <recommendedName>
        <fullName evidence="11">G-protein coupled receptors family 1 profile domain-containing protein</fullName>
    </recommendedName>
</protein>
<feature type="signal peptide" evidence="10">
    <location>
        <begin position="1"/>
        <end position="26"/>
    </location>
</feature>
<evidence type="ECO:0000256" key="3">
    <source>
        <dbReference type="ARBA" id="ARBA00022692"/>
    </source>
</evidence>
<evidence type="ECO:0000256" key="8">
    <source>
        <dbReference type="PROSITE-ProRule" id="PRU00124"/>
    </source>
</evidence>
<evidence type="ECO:0000256" key="2">
    <source>
        <dbReference type="ARBA" id="ARBA00022614"/>
    </source>
</evidence>
<dbReference type="Gene3D" id="1.20.1070.10">
    <property type="entry name" value="Rhodopsin 7-helix transmembrane proteins"/>
    <property type="match status" value="1"/>
</dbReference>
<feature type="transmembrane region" description="Helical" evidence="9">
    <location>
        <begin position="643"/>
        <end position="667"/>
    </location>
</feature>
<evidence type="ECO:0000313" key="13">
    <source>
        <dbReference type="Proteomes" id="UP001642483"/>
    </source>
</evidence>
<dbReference type="PRINTS" id="PR00261">
    <property type="entry name" value="LDLRECEPTOR"/>
</dbReference>
<dbReference type="SUPFAM" id="SSF81321">
    <property type="entry name" value="Family A G protein-coupled receptor-like"/>
    <property type="match status" value="1"/>
</dbReference>
<dbReference type="PANTHER" id="PTHR24372:SF77">
    <property type="entry name" value="G-PROTEIN COUPLED RECEPTORS FAMILY 1 PROFILE DOMAIN-CONTAINING PROTEIN"/>
    <property type="match status" value="1"/>
</dbReference>
<evidence type="ECO:0000256" key="4">
    <source>
        <dbReference type="ARBA" id="ARBA00022737"/>
    </source>
</evidence>
<evidence type="ECO:0000256" key="5">
    <source>
        <dbReference type="ARBA" id="ARBA00022989"/>
    </source>
</evidence>
<reference evidence="12 13" key="1">
    <citation type="submission" date="2024-02" db="EMBL/GenBank/DDBJ databases">
        <authorList>
            <person name="Daric V."/>
            <person name="Darras S."/>
        </authorList>
    </citation>
    <scope>NUCLEOTIDE SEQUENCE [LARGE SCALE GENOMIC DNA]</scope>
</reference>
<comment type="subcellular location">
    <subcellularLocation>
        <location evidence="1">Membrane</location>
    </subcellularLocation>
</comment>
<dbReference type="SUPFAM" id="SSF57424">
    <property type="entry name" value="LDL receptor-like module"/>
    <property type="match status" value="4"/>
</dbReference>
<dbReference type="SMART" id="SM00192">
    <property type="entry name" value="LDLa"/>
    <property type="match status" value="5"/>
</dbReference>
<evidence type="ECO:0000256" key="9">
    <source>
        <dbReference type="SAM" id="Phobius"/>
    </source>
</evidence>
<evidence type="ECO:0000313" key="12">
    <source>
        <dbReference type="EMBL" id="CAK8675564.1"/>
    </source>
</evidence>
<keyword evidence="6 9" id="KW-0472">Membrane</keyword>
<dbReference type="Pfam" id="PF00001">
    <property type="entry name" value="7tm_1"/>
    <property type="match status" value="1"/>
</dbReference>
<feature type="chain" id="PRO_5045745346" description="G-protein coupled receptors family 1 profile domain-containing protein" evidence="10">
    <location>
        <begin position="27"/>
        <end position="997"/>
    </location>
</feature>
<feature type="transmembrane region" description="Helical" evidence="9">
    <location>
        <begin position="728"/>
        <end position="748"/>
    </location>
</feature>
<dbReference type="InterPro" id="IPR036055">
    <property type="entry name" value="LDL_receptor-like_sf"/>
</dbReference>
<dbReference type="EMBL" id="CAWYQH010000024">
    <property type="protein sequence ID" value="CAK8675564.1"/>
    <property type="molecule type" value="Genomic_DNA"/>
</dbReference>
<evidence type="ECO:0000256" key="6">
    <source>
        <dbReference type="ARBA" id="ARBA00023136"/>
    </source>
</evidence>
<feature type="disulfide bond" evidence="8">
    <location>
        <begin position="39"/>
        <end position="57"/>
    </location>
</feature>
<dbReference type="CDD" id="cd00112">
    <property type="entry name" value="LDLa"/>
    <property type="match status" value="3"/>
</dbReference>
<dbReference type="InterPro" id="IPR002172">
    <property type="entry name" value="LDrepeatLR_classA_rpt"/>
</dbReference>
<evidence type="ECO:0000256" key="10">
    <source>
        <dbReference type="SAM" id="SignalP"/>
    </source>
</evidence>
<name>A0ABP0F752_CLALP</name>
<keyword evidence="5 9" id="KW-1133">Transmembrane helix</keyword>
<keyword evidence="13" id="KW-1185">Reference proteome</keyword>
<dbReference type="InterPro" id="IPR000276">
    <property type="entry name" value="GPCR_Rhodpsn"/>
</dbReference>
<feature type="transmembrane region" description="Helical" evidence="9">
    <location>
        <begin position="908"/>
        <end position="928"/>
    </location>
</feature>
<keyword evidence="3 9" id="KW-0812">Transmembrane</keyword>
<dbReference type="PROSITE" id="PS50068">
    <property type="entry name" value="LDLRA_2"/>
    <property type="match status" value="3"/>
</dbReference>
<keyword evidence="10" id="KW-0732">Signal</keyword>
<comment type="caution">
    <text evidence="8">Lacks conserved residue(s) required for the propagation of feature annotation.</text>
</comment>
<organism evidence="12 13">
    <name type="scientific">Clavelina lepadiformis</name>
    <name type="common">Light-bulb sea squirt</name>
    <name type="synonym">Ascidia lepadiformis</name>
    <dbReference type="NCBI Taxonomy" id="159417"/>
    <lineage>
        <taxon>Eukaryota</taxon>
        <taxon>Metazoa</taxon>
        <taxon>Chordata</taxon>
        <taxon>Tunicata</taxon>
        <taxon>Ascidiacea</taxon>
        <taxon>Aplousobranchia</taxon>
        <taxon>Clavelinidae</taxon>
        <taxon>Clavelina</taxon>
    </lineage>
</organism>
<dbReference type="Gene3D" id="4.10.400.10">
    <property type="entry name" value="Low-density Lipoprotein Receptor"/>
    <property type="match status" value="4"/>
</dbReference>
<keyword evidence="4" id="KW-0677">Repeat</keyword>
<comment type="caution">
    <text evidence="12">The sequence shown here is derived from an EMBL/GenBank/DDBJ whole genome shotgun (WGS) entry which is preliminary data.</text>
</comment>
<keyword evidence="2" id="KW-0433">Leucine-rich repeat</keyword>
<feature type="disulfide bond" evidence="8">
    <location>
        <begin position="264"/>
        <end position="276"/>
    </location>
</feature>
<feature type="transmembrane region" description="Helical" evidence="9">
    <location>
        <begin position="940"/>
        <end position="963"/>
    </location>
</feature>